<sequence length="169" mass="18857">MKLFIGCVFIAAMLVLGAAEGDEVHVVQQGVDIDSRQETPARQEELAAKVIALAESASVESTGYVECEKRWKKTLSQPRFVHALFDPARDVKLMVAYHRTHQLTPVNEIRIVLSERGWTDHILVRVGSQIRAVTKYSPCRMAELIVGAKLRTSTQEHAELLSGYCVDPK</sequence>
<gene>
    <name evidence="2" type="ORF">GCM10011487_60670</name>
</gene>
<evidence type="ECO:0000256" key="1">
    <source>
        <dbReference type="SAM" id="SignalP"/>
    </source>
</evidence>
<feature type="signal peptide" evidence="1">
    <location>
        <begin position="1"/>
        <end position="18"/>
    </location>
</feature>
<proteinExistence type="predicted"/>
<name>A0A829YL23_9GAMM</name>
<keyword evidence="1" id="KW-0732">Signal</keyword>
<dbReference type="Proteomes" id="UP000445000">
    <property type="component" value="Unassembled WGS sequence"/>
</dbReference>
<dbReference type="AlphaFoldDB" id="A0A829YL23"/>
<dbReference type="RefSeq" id="WP_161815661.1">
    <property type="nucleotide sequence ID" value="NZ_BLJN01000007.1"/>
</dbReference>
<accession>A0A829YL23</accession>
<protein>
    <submittedName>
        <fullName evidence="2">Uncharacterized protein</fullName>
    </submittedName>
</protein>
<keyword evidence="3" id="KW-1185">Reference proteome</keyword>
<reference evidence="3" key="1">
    <citation type="submission" date="2020-01" db="EMBL/GenBank/DDBJ databases">
        <title>'Steroidobacter agaridevorans' sp. nov., agar-degrading bacteria isolated from rhizosphere soils.</title>
        <authorList>
            <person name="Ikenaga M."/>
            <person name="Kataoka M."/>
            <person name="Murouchi A."/>
            <person name="Katsuragi S."/>
            <person name="Sakai M."/>
        </authorList>
    </citation>
    <scope>NUCLEOTIDE SEQUENCE [LARGE SCALE GENOMIC DNA]</scope>
    <source>
        <strain evidence="3">YU21-B</strain>
    </source>
</reference>
<evidence type="ECO:0000313" key="2">
    <source>
        <dbReference type="EMBL" id="GFE84067.1"/>
    </source>
</evidence>
<feature type="chain" id="PRO_5032932893" evidence="1">
    <location>
        <begin position="19"/>
        <end position="169"/>
    </location>
</feature>
<evidence type="ECO:0000313" key="3">
    <source>
        <dbReference type="Proteomes" id="UP000445000"/>
    </source>
</evidence>
<dbReference type="EMBL" id="BLJN01000007">
    <property type="protein sequence ID" value="GFE84067.1"/>
    <property type="molecule type" value="Genomic_DNA"/>
</dbReference>
<organism evidence="2 3">
    <name type="scientific">Steroidobacter agaridevorans</name>
    <dbReference type="NCBI Taxonomy" id="2695856"/>
    <lineage>
        <taxon>Bacteria</taxon>
        <taxon>Pseudomonadati</taxon>
        <taxon>Pseudomonadota</taxon>
        <taxon>Gammaproteobacteria</taxon>
        <taxon>Steroidobacterales</taxon>
        <taxon>Steroidobacteraceae</taxon>
        <taxon>Steroidobacter</taxon>
    </lineage>
</organism>
<comment type="caution">
    <text evidence="2">The sequence shown here is derived from an EMBL/GenBank/DDBJ whole genome shotgun (WGS) entry which is preliminary data.</text>
</comment>